<organism evidence="4 5">
    <name type="scientific">Neosynechococcus sphagnicola sy1</name>
    <dbReference type="NCBI Taxonomy" id="1497020"/>
    <lineage>
        <taxon>Bacteria</taxon>
        <taxon>Bacillati</taxon>
        <taxon>Cyanobacteriota</taxon>
        <taxon>Cyanophyceae</taxon>
        <taxon>Neosynechococcales</taxon>
        <taxon>Neosynechococcaceae</taxon>
        <taxon>Neosynechococcus</taxon>
    </lineage>
</organism>
<reference evidence="4 5" key="1">
    <citation type="journal article" date="2014" name="Mol. Ecol.">
        <title>Evolution of Synechococcus.</title>
        <authorList>
            <person name="Dvorak P."/>
            <person name="Casamatta D."/>
            <person name="Hasler P."/>
            <person name="Poulickova A."/>
            <person name="Ondrej V."/>
            <person name="Sanges R."/>
        </authorList>
    </citation>
    <scope>NUCLEOTIDE SEQUENCE [LARGE SCALE GENOMIC DNA]</scope>
    <source>
        <strain evidence="4 5">CAUP A 1101</strain>
    </source>
</reference>
<dbReference type="PANTHER" id="PTHR33495">
    <property type="entry name" value="ANTI-SIGMA FACTOR ANTAGONIST TM_1081-RELATED-RELATED"/>
    <property type="match status" value="1"/>
</dbReference>
<dbReference type="STRING" id="1497020.DO97_17130"/>
<dbReference type="Pfam" id="PF01740">
    <property type="entry name" value="STAS"/>
    <property type="match status" value="1"/>
</dbReference>
<gene>
    <name evidence="4" type="ORF">DO97_17130</name>
</gene>
<sequence>MLVENTNSSTLRLALNGQLDTLTATELDQSIQNTLTPSINTLVLDLQNLSFVSSAGLRIFAKTRKIMKSRDGKLFFTNLTPQVQKVFDIVKAVPLSEVFRNTKELDEYLALMQSNVD</sequence>
<dbReference type="Proteomes" id="UP000030170">
    <property type="component" value="Unassembled WGS sequence"/>
</dbReference>
<evidence type="ECO:0000256" key="2">
    <source>
        <dbReference type="RuleBase" id="RU003749"/>
    </source>
</evidence>
<dbReference type="CDD" id="cd07043">
    <property type="entry name" value="STAS_anti-anti-sigma_factors"/>
    <property type="match status" value="1"/>
</dbReference>
<feature type="domain" description="STAS" evidence="3">
    <location>
        <begin position="13"/>
        <end position="112"/>
    </location>
</feature>
<comment type="caution">
    <text evidence="4">The sequence shown here is derived from an EMBL/GenBank/DDBJ whole genome shotgun (WGS) entry which is preliminary data.</text>
</comment>
<dbReference type="InterPro" id="IPR002645">
    <property type="entry name" value="STAS_dom"/>
</dbReference>
<evidence type="ECO:0000313" key="5">
    <source>
        <dbReference type="Proteomes" id="UP000030170"/>
    </source>
</evidence>
<dbReference type="GO" id="GO:0043856">
    <property type="term" value="F:anti-sigma factor antagonist activity"/>
    <property type="evidence" value="ECO:0007669"/>
    <property type="project" value="InterPro"/>
</dbReference>
<evidence type="ECO:0000313" key="4">
    <source>
        <dbReference type="EMBL" id="KGF71623.1"/>
    </source>
</evidence>
<dbReference type="EMBL" id="JJML01000062">
    <property type="protein sequence ID" value="KGF71623.1"/>
    <property type="molecule type" value="Genomic_DNA"/>
</dbReference>
<dbReference type="PANTHER" id="PTHR33495:SF2">
    <property type="entry name" value="ANTI-SIGMA FACTOR ANTAGONIST TM_1081-RELATED"/>
    <property type="match status" value="1"/>
</dbReference>
<evidence type="ECO:0000256" key="1">
    <source>
        <dbReference type="ARBA" id="ARBA00009013"/>
    </source>
</evidence>
<evidence type="ECO:0000259" key="3">
    <source>
        <dbReference type="PROSITE" id="PS50801"/>
    </source>
</evidence>
<dbReference type="InterPro" id="IPR003658">
    <property type="entry name" value="Anti-sigma_ant"/>
</dbReference>
<accession>A0A098TLA7</accession>
<proteinExistence type="inferred from homology"/>
<comment type="similarity">
    <text evidence="1 2">Belongs to the anti-sigma-factor antagonist family.</text>
</comment>
<dbReference type="SUPFAM" id="SSF52091">
    <property type="entry name" value="SpoIIaa-like"/>
    <property type="match status" value="1"/>
</dbReference>
<dbReference type="PROSITE" id="PS50801">
    <property type="entry name" value="STAS"/>
    <property type="match status" value="1"/>
</dbReference>
<dbReference type="AlphaFoldDB" id="A0A098TLA7"/>
<keyword evidence="5" id="KW-1185">Reference proteome</keyword>
<dbReference type="InterPro" id="IPR036513">
    <property type="entry name" value="STAS_dom_sf"/>
</dbReference>
<dbReference type="NCBIfam" id="TIGR00377">
    <property type="entry name" value="ant_ant_sig"/>
    <property type="match status" value="1"/>
</dbReference>
<protein>
    <recommendedName>
        <fullName evidence="2">Anti-sigma factor antagonist</fullName>
    </recommendedName>
</protein>
<name>A0A098TLA7_9CYAN</name>
<dbReference type="Gene3D" id="3.30.750.24">
    <property type="entry name" value="STAS domain"/>
    <property type="match status" value="1"/>
</dbReference>